<comment type="caution">
    <text evidence="1">The sequence shown here is derived from an EMBL/GenBank/DDBJ whole genome shotgun (WGS) entry which is preliminary data.</text>
</comment>
<evidence type="ECO:0000313" key="2">
    <source>
        <dbReference type="Proteomes" id="UP001149079"/>
    </source>
</evidence>
<dbReference type="Proteomes" id="UP001149079">
    <property type="component" value="Unassembled WGS sequence"/>
</dbReference>
<reference evidence="1" key="2">
    <citation type="journal article" date="2023" name="IMA Fungus">
        <title>Comparative genomic study of the Penicillium genus elucidates a diverse pangenome and 15 lateral gene transfer events.</title>
        <authorList>
            <person name="Petersen C."/>
            <person name="Sorensen T."/>
            <person name="Nielsen M.R."/>
            <person name="Sondergaard T.E."/>
            <person name="Sorensen J.L."/>
            <person name="Fitzpatrick D.A."/>
            <person name="Frisvad J.C."/>
            <person name="Nielsen K.L."/>
        </authorList>
    </citation>
    <scope>NUCLEOTIDE SEQUENCE</scope>
    <source>
        <strain evidence="1">IBT 22155</strain>
    </source>
</reference>
<name>A0A9W9GP39_9EURO</name>
<dbReference type="EMBL" id="JAPQKL010000006">
    <property type="protein sequence ID" value="KAJ5124979.1"/>
    <property type="molecule type" value="Genomic_DNA"/>
</dbReference>
<dbReference type="GeneID" id="81408718"/>
<organism evidence="1 2">
    <name type="scientific">Penicillium bovifimosum</name>
    <dbReference type="NCBI Taxonomy" id="126998"/>
    <lineage>
        <taxon>Eukaryota</taxon>
        <taxon>Fungi</taxon>
        <taxon>Dikarya</taxon>
        <taxon>Ascomycota</taxon>
        <taxon>Pezizomycotina</taxon>
        <taxon>Eurotiomycetes</taxon>
        <taxon>Eurotiomycetidae</taxon>
        <taxon>Eurotiales</taxon>
        <taxon>Aspergillaceae</taxon>
        <taxon>Penicillium</taxon>
    </lineage>
</organism>
<reference evidence="1" key="1">
    <citation type="submission" date="2022-11" db="EMBL/GenBank/DDBJ databases">
        <authorList>
            <person name="Petersen C."/>
        </authorList>
    </citation>
    <scope>NUCLEOTIDE SEQUENCE</scope>
    <source>
        <strain evidence="1">IBT 22155</strain>
    </source>
</reference>
<gene>
    <name evidence="1" type="ORF">N7515_008804</name>
</gene>
<keyword evidence="2" id="KW-1185">Reference proteome</keyword>
<accession>A0A9W9GP39</accession>
<sequence length="170" mass="19487">MPQPSDRTLYERVLRALRRQIVCLRYNPEKHERVIGRLQALSHLSRIRTQTRDNTRLRHLSDILQSFLPPQISLLKAGRSNDLIVAEALARMVLEFCALPDAAFDDEDYVGPDGRPLRLGDAQHIRRRADLEADADDSEMDPSDDSYIARVLLGPTWNDDFVDIEVIIDL</sequence>
<proteinExistence type="predicted"/>
<protein>
    <submittedName>
        <fullName evidence="1">Uncharacterized protein</fullName>
    </submittedName>
</protein>
<dbReference type="RefSeq" id="XP_056519378.1">
    <property type="nucleotide sequence ID" value="XM_056669548.1"/>
</dbReference>
<evidence type="ECO:0000313" key="1">
    <source>
        <dbReference type="EMBL" id="KAJ5124979.1"/>
    </source>
</evidence>
<dbReference type="AlphaFoldDB" id="A0A9W9GP39"/>
<dbReference type="OrthoDB" id="4355180at2759"/>